<reference evidence="1" key="1">
    <citation type="submission" date="2021-03" db="EMBL/GenBank/DDBJ databases">
        <title>Draft genome sequence of rust myrtle Austropuccinia psidii MF-1, a brazilian biotype.</title>
        <authorList>
            <person name="Quecine M.C."/>
            <person name="Pachon D.M.R."/>
            <person name="Bonatelli M.L."/>
            <person name="Correr F.H."/>
            <person name="Franceschini L.M."/>
            <person name="Leite T.F."/>
            <person name="Margarido G.R.A."/>
            <person name="Almeida C.A."/>
            <person name="Ferrarezi J.A."/>
            <person name="Labate C.A."/>
        </authorList>
    </citation>
    <scope>NUCLEOTIDE SEQUENCE</scope>
    <source>
        <strain evidence="1">MF-1</strain>
    </source>
</reference>
<evidence type="ECO:0000313" key="1">
    <source>
        <dbReference type="EMBL" id="MBW0523715.1"/>
    </source>
</evidence>
<gene>
    <name evidence="1" type="ORF">O181_063430</name>
</gene>
<dbReference type="Gene3D" id="3.30.420.10">
    <property type="entry name" value="Ribonuclease H-like superfamily/Ribonuclease H"/>
    <property type="match status" value="1"/>
</dbReference>
<comment type="caution">
    <text evidence="1">The sequence shown here is derived from an EMBL/GenBank/DDBJ whole genome shotgun (WGS) entry which is preliminary data.</text>
</comment>
<dbReference type="InterPro" id="IPR036397">
    <property type="entry name" value="RNaseH_sf"/>
</dbReference>
<keyword evidence="2" id="KW-1185">Reference proteome</keyword>
<sequence>MYVSYHQDDWNTWLPLAEFFYHNSDYSSTKPSPFFTVYGRDPQFDSAHITKDTPAGNLLTEMQLVQQNVKRELEVSINSFKRYSDERRESPPFFNPSDMVWLSSKNIKSTRPTKTLSEIFLGPFPILNKVITHSYHVNGIPSTQSSIFLS</sequence>
<accession>A0A9Q3ER95</accession>
<dbReference type="GO" id="GO:0003676">
    <property type="term" value="F:nucleic acid binding"/>
    <property type="evidence" value="ECO:0007669"/>
    <property type="project" value="InterPro"/>
</dbReference>
<dbReference type="OrthoDB" id="2273864at2759"/>
<organism evidence="1 2">
    <name type="scientific">Austropuccinia psidii MF-1</name>
    <dbReference type="NCBI Taxonomy" id="1389203"/>
    <lineage>
        <taxon>Eukaryota</taxon>
        <taxon>Fungi</taxon>
        <taxon>Dikarya</taxon>
        <taxon>Basidiomycota</taxon>
        <taxon>Pucciniomycotina</taxon>
        <taxon>Pucciniomycetes</taxon>
        <taxon>Pucciniales</taxon>
        <taxon>Sphaerophragmiaceae</taxon>
        <taxon>Austropuccinia</taxon>
    </lineage>
</organism>
<proteinExistence type="predicted"/>
<evidence type="ECO:0000313" key="2">
    <source>
        <dbReference type="Proteomes" id="UP000765509"/>
    </source>
</evidence>
<dbReference type="Proteomes" id="UP000765509">
    <property type="component" value="Unassembled WGS sequence"/>
</dbReference>
<protein>
    <submittedName>
        <fullName evidence="1">Uncharacterized protein</fullName>
    </submittedName>
</protein>
<dbReference type="EMBL" id="AVOT02030520">
    <property type="protein sequence ID" value="MBW0523715.1"/>
    <property type="molecule type" value="Genomic_DNA"/>
</dbReference>
<dbReference type="AlphaFoldDB" id="A0A9Q3ER95"/>
<name>A0A9Q3ER95_9BASI</name>